<dbReference type="InterPro" id="IPR012337">
    <property type="entry name" value="RNaseH-like_sf"/>
</dbReference>
<accession>A0A9P1GEF7</accession>
<dbReference type="Proteomes" id="UP001152797">
    <property type="component" value="Unassembled WGS sequence"/>
</dbReference>
<proteinExistence type="predicted"/>
<keyword evidence="6" id="KW-1185">Reference proteome</keyword>
<organism evidence="3">
    <name type="scientific">Cladocopium goreaui</name>
    <dbReference type="NCBI Taxonomy" id="2562237"/>
    <lineage>
        <taxon>Eukaryota</taxon>
        <taxon>Sar</taxon>
        <taxon>Alveolata</taxon>
        <taxon>Dinophyceae</taxon>
        <taxon>Suessiales</taxon>
        <taxon>Symbiodiniaceae</taxon>
        <taxon>Cladocopium</taxon>
    </lineage>
</organism>
<feature type="region of interest" description="Disordered" evidence="1">
    <location>
        <begin position="440"/>
        <end position="513"/>
    </location>
</feature>
<sequence>MSLSSRFDRVMTKAVDDSVDQFQQLTVQEMGDAKVTFGKAHMGRTYLEMWLEEQNWIKWFIRTYSDSQKVEHRKLLIYVEKMISAHELEHKLPPMESMTQGVVMPRCKGQPKAKASTAVDPFMFMEASSNIGTEQWDVMDPEEMLAHNARGLDEDPHLESIEALQARMLHVESALMEILQHVRPEFQEVSKRVGSRSAKPIQMLEVFCDLSTKEGREGLFEIVVQQKPNHLWYSPTCGPWSSWSQFNEMRSTEGFAEVQRKREENLFQLALGCPIRHVQSRKVAQVLTKVRCQRSKPMGLSEAFASDAKRNTSASLAPASKRAKLTPVSPLIEPSEMPAKKRRLHEKTTDNVGLQEVFHDKQIVRVVICKGTERTITPPKNMMPAEAPFRRAIIIQRQTKAIKVEGQWEEWRHLSARQLWRRSHPSFLNITVFARNPTEISSPASESQRPISHEATEPSVAAQSSVPDVPTNELSNTPAFESQLQPPSVATPESTKDPSQIDFESKDHGSKFMTMSPENKKLAIRLHKNLGHPDPTKLSKVLQQRGYSDELVRGVLDLKCSVCQMQQQPRLQRPATLKEELNFGDKISMDGVKWSNKQGQDFHFYHFICHGTNYHTAVVAPNRAEVQERFTSGWLNWAGPPNTVIMDSASEFVSQAFEEFLQSMNVQCTVVPPDAHWQMGRIERSIVGDDTLPAHAIATNDDSQGIRFRKVLAMRETARRAFHAADNDMALRRAALRRDRPHRGAYEPGEWVMVWKFHIGKGSWIGPANVIIQDGPTSVFCNNAGSVLRAAPEHVRPVSAVEARLIPMTENPISLLRTSQVPPHAQISNNPSDQIPTESPTNEIARLPTTTEVFVPSENARPTSSRASEQPDQEPDENSQGNLTIKNDNSSPDNSPHNLHLNDPEAESQPTLEPHEIPLPDATDDELLCDLLTCTDDDKSDLFAPDGKDHVWKAELEFTKAQLDAMCFSQENPCEEDFIMLATASKKQRTEVKLSTLDPHERQEFEAAKAKEVNNWLQTGTVERMFRNALSPEQILRCRWLYVWKPIECPKEQKENGGRSRKAKARLVVLGYMDPQLETIPRDSPTLGRTSKMLIAQVIASMRWTLMSFDIKAAFLQGRTQEGREIAIEPVPEMVKAMDLKSTEVCKLIKSAYGLIDAPFLWFTELDTTLRSLNFIPSPFDPCLYLLFKPGAKEPSGILGVHVDDGLCGGDSYFQSQVKALETKFPFGSRKSQSFVFTGIEMSQQSDSSIVMSQEKYVSKIEPIHIKPERKSQLELPVTERERQDLRALIGSLQYAAVNTRPDLSSRLSFIQSDINQATIATLIQGNQILHEAKRHKDTTIRIQPIPMDKIRFLAFSDASFASKKQPESHTGTIIMTTHEDIGKNHVCPVNPISWGCKKIQRVVTSTLAAETTSLSTTLDQLSWLRLFWSWIRDPCTDWKNSSKTLKELPSTFTTATLKEDPSIAVTDCKSLFDLITRTAPPQCQEFRTQLQARAIKDMIAEGVKVRWVHSAAQLADALTKIMQTHFLRHTLKVGQYSLHDEGQVLKERATSRSRMRWLQTCNDEKLENSEEKHLLGV</sequence>
<feature type="compositionally biased region" description="Low complexity" evidence="1">
    <location>
        <begin position="887"/>
        <end position="896"/>
    </location>
</feature>
<evidence type="ECO:0000313" key="4">
    <source>
        <dbReference type="EMBL" id="CAL1163735.1"/>
    </source>
</evidence>
<dbReference type="SUPFAM" id="SSF53098">
    <property type="entry name" value="Ribonuclease H-like"/>
    <property type="match status" value="1"/>
</dbReference>
<dbReference type="Gene3D" id="3.30.420.10">
    <property type="entry name" value="Ribonuclease H-like superfamily/Ribonuclease H"/>
    <property type="match status" value="1"/>
</dbReference>
<reference evidence="4" key="2">
    <citation type="submission" date="2024-04" db="EMBL/GenBank/DDBJ databases">
        <authorList>
            <person name="Chen Y."/>
            <person name="Shah S."/>
            <person name="Dougan E. K."/>
            <person name="Thang M."/>
            <person name="Chan C."/>
        </authorList>
    </citation>
    <scope>NUCLEOTIDE SEQUENCE [LARGE SCALE GENOMIC DNA]</scope>
</reference>
<dbReference type="GO" id="GO:0003676">
    <property type="term" value="F:nucleic acid binding"/>
    <property type="evidence" value="ECO:0007669"/>
    <property type="project" value="InterPro"/>
</dbReference>
<comment type="caution">
    <text evidence="3">The sequence shown here is derived from an EMBL/GenBank/DDBJ whole genome shotgun (WGS) entry which is preliminary data.</text>
</comment>
<dbReference type="InterPro" id="IPR001584">
    <property type="entry name" value="Integrase_cat-core"/>
</dbReference>
<feature type="compositionally biased region" description="Polar residues" evidence="1">
    <location>
        <begin position="461"/>
        <end position="493"/>
    </location>
</feature>
<dbReference type="PROSITE" id="PS50994">
    <property type="entry name" value="INTEGRASE"/>
    <property type="match status" value="1"/>
</dbReference>
<feature type="region of interest" description="Disordered" evidence="1">
    <location>
        <begin position="818"/>
        <end position="922"/>
    </location>
</feature>
<dbReference type="EMBL" id="CAMXCT020004780">
    <property type="protein sequence ID" value="CAL1163735.1"/>
    <property type="molecule type" value="Genomic_DNA"/>
</dbReference>
<feature type="compositionally biased region" description="Polar residues" evidence="1">
    <location>
        <begin position="440"/>
        <end position="450"/>
    </location>
</feature>
<dbReference type="EMBL" id="CAMXCT030004780">
    <property type="protein sequence ID" value="CAL4797672.1"/>
    <property type="molecule type" value="Genomic_DNA"/>
</dbReference>
<feature type="domain" description="Integrase catalytic" evidence="2">
    <location>
        <begin position="570"/>
        <end position="686"/>
    </location>
</feature>
<evidence type="ECO:0000313" key="5">
    <source>
        <dbReference type="EMBL" id="CAL4797672.1"/>
    </source>
</evidence>
<name>A0A9P1GEF7_9DINO</name>
<dbReference type="OrthoDB" id="661927at2759"/>
<evidence type="ECO:0000313" key="3">
    <source>
        <dbReference type="EMBL" id="CAI4010360.1"/>
    </source>
</evidence>
<reference evidence="3" key="1">
    <citation type="submission" date="2022-10" db="EMBL/GenBank/DDBJ databases">
        <authorList>
            <person name="Chen Y."/>
            <person name="Dougan E. K."/>
            <person name="Chan C."/>
            <person name="Rhodes N."/>
            <person name="Thang M."/>
        </authorList>
    </citation>
    <scope>NUCLEOTIDE SEQUENCE</scope>
</reference>
<protein>
    <submittedName>
        <fullName evidence="5">Retrovirus-related Pol polyprotein from transposon RE1 (Retro element 1) (AtRE1)</fullName>
    </submittedName>
</protein>
<feature type="compositionally biased region" description="Polar residues" evidence="1">
    <location>
        <begin position="818"/>
        <end position="852"/>
    </location>
</feature>
<evidence type="ECO:0000313" key="6">
    <source>
        <dbReference type="Proteomes" id="UP001152797"/>
    </source>
</evidence>
<dbReference type="InterPro" id="IPR013103">
    <property type="entry name" value="RVT_2"/>
</dbReference>
<gene>
    <name evidence="3" type="ORF">C1SCF055_LOCUS35630</name>
</gene>
<feature type="compositionally biased region" description="Polar residues" evidence="1">
    <location>
        <begin position="860"/>
        <end position="870"/>
    </location>
</feature>
<evidence type="ECO:0000256" key="1">
    <source>
        <dbReference type="SAM" id="MobiDB-lite"/>
    </source>
</evidence>
<evidence type="ECO:0000259" key="2">
    <source>
        <dbReference type="PROSITE" id="PS50994"/>
    </source>
</evidence>
<dbReference type="InterPro" id="IPR036397">
    <property type="entry name" value="RNaseH_sf"/>
</dbReference>
<dbReference type="Pfam" id="PF07727">
    <property type="entry name" value="RVT_2"/>
    <property type="match status" value="1"/>
</dbReference>
<dbReference type="GO" id="GO:0015074">
    <property type="term" value="P:DNA integration"/>
    <property type="evidence" value="ECO:0007669"/>
    <property type="project" value="InterPro"/>
</dbReference>
<dbReference type="EMBL" id="CAMXCT010004780">
    <property type="protein sequence ID" value="CAI4010360.1"/>
    <property type="molecule type" value="Genomic_DNA"/>
</dbReference>